<gene>
    <name evidence="2" type="ordered locus">Mesop_5493</name>
</gene>
<dbReference type="RefSeq" id="WP_013896544.1">
    <property type="nucleotide sequence ID" value="NC_015675.1"/>
</dbReference>
<dbReference type="Proteomes" id="UP000001623">
    <property type="component" value="Chromosome"/>
</dbReference>
<dbReference type="SUPFAM" id="SSF53474">
    <property type="entry name" value="alpha/beta-Hydrolases"/>
    <property type="match status" value="1"/>
</dbReference>
<dbReference type="EMBL" id="CP002279">
    <property type="protein sequence ID" value="AEH89907.1"/>
    <property type="molecule type" value="Genomic_DNA"/>
</dbReference>
<dbReference type="HOGENOM" id="CLU_005049_5_2_5"/>
<evidence type="ECO:0000313" key="2">
    <source>
        <dbReference type="EMBL" id="AEH89907.1"/>
    </source>
</evidence>
<evidence type="ECO:0000259" key="1">
    <source>
        <dbReference type="Pfam" id="PF09994"/>
    </source>
</evidence>
<dbReference type="PANTHER" id="PTHR33840">
    <property type="match status" value="1"/>
</dbReference>
<name>F7Y9W8_MESOW</name>
<sequence length="391" mass="44153">MKKNIVICCDGTGNEVEGDLSNVLKLFRIAQKNEEQIVYYNPGVGTIGLSSEWNNVLQNAKGIFGLATGYGLDDNIMDAYRFVCQRYEDGDKLFLFGFSRGSYTVRALAGLIHMAGLLRPEQLNVATYALTAYKRASEQNNLHLAWDFGRIMGTRRATIHFLGVWDTVASMIVPRRDRFYLPSLRTLPFTRKNPSVRCFRQAVAIDERRRMFRLNRWEPGQNYVPVPFANPPSDVPQDTMQMAFAGVHSDIGGGYPESESGLSKFPLAWLTSEAAAQGLQIDVAMYDHLVDGKVLAGGKHAYVAPDATAELHNSLTWGWWILELLPKSVKWREWKRRSLFCLYLPWAEPRRLPDDLHIHPSVEDRHNRLASYRPVNVCFPGNGAPPRPAAP</sequence>
<dbReference type="Pfam" id="PF09994">
    <property type="entry name" value="T6SS_Tle1-like_cat"/>
    <property type="match status" value="1"/>
</dbReference>
<dbReference type="InterPro" id="IPR018712">
    <property type="entry name" value="Tle1-like_cat"/>
</dbReference>
<feature type="domain" description="T6SS Phospholipase effector Tle1-like catalytic" evidence="1">
    <location>
        <begin position="3"/>
        <end position="272"/>
    </location>
</feature>
<dbReference type="KEGG" id="mop:Mesop_5493"/>
<proteinExistence type="predicted"/>
<evidence type="ECO:0000313" key="3">
    <source>
        <dbReference type="Proteomes" id="UP000001623"/>
    </source>
</evidence>
<accession>F7Y9W8</accession>
<organism evidence="2 3">
    <name type="scientific">Mesorhizobium opportunistum (strain LMG 24607 / HAMBI 3007 / WSM2075)</name>
    <dbReference type="NCBI Taxonomy" id="536019"/>
    <lineage>
        <taxon>Bacteria</taxon>
        <taxon>Pseudomonadati</taxon>
        <taxon>Pseudomonadota</taxon>
        <taxon>Alphaproteobacteria</taxon>
        <taxon>Hyphomicrobiales</taxon>
        <taxon>Phyllobacteriaceae</taxon>
        <taxon>Mesorhizobium</taxon>
    </lineage>
</organism>
<dbReference type="AlphaFoldDB" id="F7Y9W8"/>
<dbReference type="PANTHER" id="PTHR33840:SF1">
    <property type="entry name" value="TLE1 PHOSPHOLIPASE DOMAIN-CONTAINING PROTEIN"/>
    <property type="match status" value="1"/>
</dbReference>
<protein>
    <recommendedName>
        <fullName evidence="1">T6SS Phospholipase effector Tle1-like catalytic domain-containing protein</fullName>
    </recommendedName>
</protein>
<dbReference type="eggNOG" id="COG3673">
    <property type="taxonomic scope" value="Bacteria"/>
</dbReference>
<reference evidence="2 3" key="1">
    <citation type="submission" date="2010-10" db="EMBL/GenBank/DDBJ databases">
        <title>Complete sequence of Mesorhizobium opportunistum WSM2075.</title>
        <authorList>
            <consortium name="US DOE Joint Genome Institute"/>
            <person name="Lucas S."/>
            <person name="Copeland A."/>
            <person name="Lapidus A."/>
            <person name="Cheng J.-F."/>
            <person name="Bruce D."/>
            <person name="Goodwin L."/>
            <person name="Pitluck S."/>
            <person name="Chertkov O."/>
            <person name="Misra M."/>
            <person name="Detter J.C."/>
            <person name="Han C."/>
            <person name="Tapia R."/>
            <person name="Land M."/>
            <person name="Hauser L."/>
            <person name="Kyrpides N."/>
            <person name="Ovchinnikova G."/>
            <person name="Mavrommatis K.M."/>
            <person name="Tiwari R.P."/>
            <person name="Howieson J.G."/>
            <person name="O'Hara G.W."/>
            <person name="Nandasena K.G."/>
            <person name="Woyke T."/>
        </authorList>
    </citation>
    <scope>NUCLEOTIDE SEQUENCE [LARGE SCALE GENOMIC DNA]</scope>
    <source>
        <strain evidence="3">LMG 24607 / HAMBI 3007 / WSM2075</strain>
    </source>
</reference>
<dbReference type="STRING" id="536019.Mesop_5493"/>
<dbReference type="InterPro" id="IPR029058">
    <property type="entry name" value="AB_hydrolase_fold"/>
</dbReference>